<protein>
    <recommendedName>
        <fullName evidence="3">Lipoprotein</fullName>
    </recommendedName>
</protein>
<dbReference type="PROSITE" id="PS51257">
    <property type="entry name" value="PROKAR_LIPOPROTEIN"/>
    <property type="match status" value="1"/>
</dbReference>
<name>A0A3Q8S9J4_9BACL</name>
<dbReference type="Proteomes" id="UP000273145">
    <property type="component" value="Chromosome"/>
</dbReference>
<evidence type="ECO:0000313" key="1">
    <source>
        <dbReference type="EMBL" id="AZK45567.1"/>
    </source>
</evidence>
<dbReference type="EMBL" id="CP034248">
    <property type="protein sequence ID" value="AZK45567.1"/>
    <property type="molecule type" value="Genomic_DNA"/>
</dbReference>
<reference evidence="1 2" key="1">
    <citation type="submission" date="2018-11" db="EMBL/GenBank/DDBJ databases">
        <title>Genome sequencing of Paenibacillus lentus DSM25539(T).</title>
        <authorList>
            <person name="Kook J.-K."/>
            <person name="Park S.-N."/>
            <person name="Lim Y.K."/>
        </authorList>
    </citation>
    <scope>NUCLEOTIDE SEQUENCE [LARGE SCALE GENOMIC DNA]</scope>
    <source>
        <strain evidence="1 2">DSM 25539</strain>
    </source>
</reference>
<organism evidence="1 2">
    <name type="scientific">Paenibacillus lentus</name>
    <dbReference type="NCBI Taxonomy" id="1338368"/>
    <lineage>
        <taxon>Bacteria</taxon>
        <taxon>Bacillati</taxon>
        <taxon>Bacillota</taxon>
        <taxon>Bacilli</taxon>
        <taxon>Bacillales</taxon>
        <taxon>Paenibacillaceae</taxon>
        <taxon>Paenibacillus</taxon>
    </lineage>
</organism>
<evidence type="ECO:0000313" key="2">
    <source>
        <dbReference type="Proteomes" id="UP000273145"/>
    </source>
</evidence>
<gene>
    <name evidence="1" type="ORF">EIM92_04600</name>
</gene>
<accession>A0A3Q8S9J4</accession>
<dbReference type="RefSeq" id="WP_125081678.1">
    <property type="nucleotide sequence ID" value="NZ_CP034248.1"/>
</dbReference>
<dbReference type="KEGG" id="plen:EIM92_04600"/>
<dbReference type="OrthoDB" id="2651239at2"/>
<sequence length="142" mass="16014">MRLRGRRYSLCFMGLVWMMLLVITGCASSTPSWTKFEGSAVEKSFPVPKEASITETALNNSRMDYVHYSLSGINESSSVPVEYQQAINEWGWTEQEDQNSGTTRVYKKDKAIVQLTIHDNSFTVLVPKQDKKTVIQGLESSP</sequence>
<proteinExistence type="predicted"/>
<dbReference type="AlphaFoldDB" id="A0A3Q8S9J4"/>
<evidence type="ECO:0008006" key="3">
    <source>
        <dbReference type="Google" id="ProtNLM"/>
    </source>
</evidence>
<keyword evidence="2" id="KW-1185">Reference proteome</keyword>